<dbReference type="Proteomes" id="UP000287022">
    <property type="component" value="Unassembled WGS sequence"/>
</dbReference>
<feature type="domain" description="TonB-dependent receptor-like beta-barrel" evidence="13">
    <location>
        <begin position="445"/>
        <end position="914"/>
    </location>
</feature>
<evidence type="ECO:0000256" key="3">
    <source>
        <dbReference type="ARBA" id="ARBA00022452"/>
    </source>
</evidence>
<evidence type="ECO:0000256" key="12">
    <source>
        <dbReference type="SAM" id="SignalP"/>
    </source>
</evidence>
<protein>
    <submittedName>
        <fullName evidence="15">TonB-dependent receptor</fullName>
    </submittedName>
</protein>
<evidence type="ECO:0000256" key="4">
    <source>
        <dbReference type="ARBA" id="ARBA00022692"/>
    </source>
</evidence>
<dbReference type="PROSITE" id="PS52016">
    <property type="entry name" value="TONB_DEPENDENT_REC_3"/>
    <property type="match status" value="1"/>
</dbReference>
<organism evidence="15 16">
    <name type="scientific">Pseudidiomarina sediminum</name>
    <dbReference type="NCBI Taxonomy" id="431675"/>
    <lineage>
        <taxon>Bacteria</taxon>
        <taxon>Pseudomonadati</taxon>
        <taxon>Pseudomonadota</taxon>
        <taxon>Gammaproteobacteria</taxon>
        <taxon>Alteromonadales</taxon>
        <taxon>Idiomarinaceae</taxon>
        <taxon>Pseudidiomarina</taxon>
    </lineage>
</organism>
<feature type="domain" description="TonB-dependent receptor plug" evidence="14">
    <location>
        <begin position="68"/>
        <end position="179"/>
    </location>
</feature>
<keyword evidence="6 11" id="KW-0798">TonB box</keyword>
<evidence type="ECO:0000256" key="9">
    <source>
        <dbReference type="PROSITE-ProRule" id="PRU01360"/>
    </source>
</evidence>
<comment type="similarity">
    <text evidence="9 11">Belongs to the TonB-dependent receptor family.</text>
</comment>
<proteinExistence type="inferred from homology"/>
<dbReference type="GO" id="GO:0009279">
    <property type="term" value="C:cell outer membrane"/>
    <property type="evidence" value="ECO:0007669"/>
    <property type="project" value="UniProtKB-SubCell"/>
</dbReference>
<dbReference type="InterPro" id="IPR000531">
    <property type="entry name" value="Beta-barrel_TonB"/>
</dbReference>
<feature type="chain" id="PRO_5019030822" evidence="12">
    <location>
        <begin position="28"/>
        <end position="953"/>
    </location>
</feature>
<keyword evidence="2 9" id="KW-0813">Transport</keyword>
<evidence type="ECO:0000259" key="13">
    <source>
        <dbReference type="Pfam" id="PF00593"/>
    </source>
</evidence>
<evidence type="ECO:0000256" key="5">
    <source>
        <dbReference type="ARBA" id="ARBA00022729"/>
    </source>
</evidence>
<dbReference type="InterPro" id="IPR037066">
    <property type="entry name" value="Plug_dom_sf"/>
</dbReference>
<dbReference type="NCBIfam" id="TIGR01782">
    <property type="entry name" value="TonB-Xanth-Caul"/>
    <property type="match status" value="1"/>
</dbReference>
<feature type="signal peptide" evidence="12">
    <location>
        <begin position="1"/>
        <end position="27"/>
    </location>
</feature>
<evidence type="ECO:0000256" key="1">
    <source>
        <dbReference type="ARBA" id="ARBA00004571"/>
    </source>
</evidence>
<evidence type="ECO:0000256" key="11">
    <source>
        <dbReference type="RuleBase" id="RU003357"/>
    </source>
</evidence>
<dbReference type="InterPro" id="IPR010104">
    <property type="entry name" value="TonB_rcpt_bac"/>
</dbReference>
<accession>A0A432Z844</accession>
<sequence length="953" mass="105089">MFTLNLVTKKTYLATVLASLFSLNAMAQDTAATNTDQEVDEQQNNAAIEEVVTTGQLTQSNKAMAEQFESASVMTTMSVETMLNMPQENLANILGRLPGLAASADQSRNQAGTGEAQYLSIRGLDNSFNAFTMNGVRVAQTDATTRAVSLNLFSPFSIASVAVDKAPSAQYDGDNIAGIIDFRTPTAEDFGGEVLRVRTQGTLAGRANERGQDDDGFAIQGEMAKTFGRFGVYGNLYYSEKNTLGESTALQQSWLKQNNLGDADVPKRDDMTNLAPRNGVQWNFLRNNIERQGATLSFDYQGDAHKLYLRSTYGEYALKSWMDQASLRAELDGGLGQVNPIDGTSSGTVYDDFGNLSLWGMRSGAYHRTEHSDQSLLTVKIGGESIINDALTMDYYAAYSDGQQDYPLRIQTAFYSPTYNGTADGTGPATEQLIINALDPNNPRLVLTPGQQAFANDLNNPKQWYITGGYEESEEQKLQYGTNFNWQLDGDALKAVKFGVMYEDADRLSNSVDLGGDDRAYMLGGDYLAYSRDGQPIGQQGLSLAEFEGTFIDDFMGGPAQMPFFIPDTGMIEAQYYGIVAPIIEELRALRDSDGILSPRVWGGYVDGQESRLGAYVMAEMELGGWKLYPGLRYEDNSFDAVYTQEQQLGDESSLAFEETSRSYDQWMPSLIANYRPDDNTVYRASVRKSYSRPSFDLLLGPSKVSRNDKNEVVAITVGNPNLSPVEAWNFDANAEFISNQGDFFSVSVYYKDLQNVIQATGQTNSPVLDGVSEVTEVGEDGVAITRLDNSASGKVYGIELDGQYTFSSLPGALSGLGVYGNITRQKTSTDVGSGEDKRESWLTQAPELMYTAEVNYRNYDLFAALTYSYTGKRLYRPNSTDPDLWMHSVSSLDLSVSYNINDDLKIGAAVENLLDSHNFWTYYGNEQYLSDDRNGGYVETGRFFTVNMTYTF</sequence>
<keyword evidence="15" id="KW-0675">Receptor</keyword>
<evidence type="ECO:0000256" key="2">
    <source>
        <dbReference type="ARBA" id="ARBA00022448"/>
    </source>
</evidence>
<evidence type="ECO:0000259" key="14">
    <source>
        <dbReference type="Pfam" id="PF07715"/>
    </source>
</evidence>
<dbReference type="Gene3D" id="2.40.170.20">
    <property type="entry name" value="TonB-dependent receptor, beta-barrel domain"/>
    <property type="match status" value="1"/>
</dbReference>
<dbReference type="Gene3D" id="2.170.130.10">
    <property type="entry name" value="TonB-dependent receptor, plug domain"/>
    <property type="match status" value="1"/>
</dbReference>
<keyword evidence="5 12" id="KW-0732">Signal</keyword>
<feature type="short sequence motif" description="TonB C-terminal box" evidence="10">
    <location>
        <begin position="936"/>
        <end position="953"/>
    </location>
</feature>
<name>A0A432Z844_9GAMM</name>
<evidence type="ECO:0000256" key="7">
    <source>
        <dbReference type="ARBA" id="ARBA00023136"/>
    </source>
</evidence>
<dbReference type="STRING" id="1122124.GCA_000423165_01103"/>
<evidence type="ECO:0000256" key="10">
    <source>
        <dbReference type="PROSITE-ProRule" id="PRU10144"/>
    </source>
</evidence>
<evidence type="ECO:0000313" key="15">
    <source>
        <dbReference type="EMBL" id="RUO74059.1"/>
    </source>
</evidence>
<dbReference type="InterPro" id="IPR036942">
    <property type="entry name" value="Beta-barrel_TonB_sf"/>
</dbReference>
<keyword evidence="8 9" id="KW-0998">Cell outer membrane</keyword>
<dbReference type="InterPro" id="IPR012910">
    <property type="entry name" value="Plug_dom"/>
</dbReference>
<keyword evidence="16" id="KW-1185">Reference proteome</keyword>
<dbReference type="SUPFAM" id="SSF56935">
    <property type="entry name" value="Porins"/>
    <property type="match status" value="1"/>
</dbReference>
<dbReference type="InterPro" id="IPR010917">
    <property type="entry name" value="TonB_rcpt_CS"/>
</dbReference>
<dbReference type="PROSITE" id="PS01156">
    <property type="entry name" value="TONB_DEPENDENT_REC_2"/>
    <property type="match status" value="1"/>
</dbReference>
<dbReference type="EMBL" id="PIQE01000001">
    <property type="protein sequence ID" value="RUO74059.1"/>
    <property type="molecule type" value="Genomic_DNA"/>
</dbReference>
<keyword evidence="7 9" id="KW-0472">Membrane</keyword>
<comment type="caution">
    <text evidence="15">The sequence shown here is derived from an EMBL/GenBank/DDBJ whole genome shotgun (WGS) entry which is preliminary data.</text>
</comment>
<gene>
    <name evidence="15" type="ORF">CWI80_01475</name>
</gene>
<dbReference type="InterPro" id="IPR039426">
    <property type="entry name" value="TonB-dep_rcpt-like"/>
</dbReference>
<evidence type="ECO:0000256" key="8">
    <source>
        <dbReference type="ARBA" id="ARBA00023237"/>
    </source>
</evidence>
<dbReference type="AlphaFoldDB" id="A0A432Z844"/>
<evidence type="ECO:0000256" key="6">
    <source>
        <dbReference type="ARBA" id="ARBA00023077"/>
    </source>
</evidence>
<dbReference type="PANTHER" id="PTHR40980">
    <property type="entry name" value="PLUG DOMAIN-CONTAINING PROTEIN"/>
    <property type="match status" value="1"/>
</dbReference>
<reference evidence="16" key="1">
    <citation type="journal article" date="2018" name="Front. Microbiol.">
        <title>Genome-Based Analysis Reveals the Taxonomy and Diversity of the Family Idiomarinaceae.</title>
        <authorList>
            <person name="Liu Y."/>
            <person name="Lai Q."/>
            <person name="Shao Z."/>
        </authorList>
    </citation>
    <scope>NUCLEOTIDE SEQUENCE [LARGE SCALE GENOMIC DNA]</scope>
    <source>
        <strain evidence="16">c121</strain>
    </source>
</reference>
<comment type="subcellular location">
    <subcellularLocation>
        <location evidence="1 9">Cell outer membrane</location>
        <topology evidence="1 9">Multi-pass membrane protein</topology>
    </subcellularLocation>
</comment>
<dbReference type="Pfam" id="PF00593">
    <property type="entry name" value="TonB_dep_Rec_b-barrel"/>
    <property type="match status" value="1"/>
</dbReference>
<keyword evidence="4 9" id="KW-0812">Transmembrane</keyword>
<dbReference type="Pfam" id="PF07715">
    <property type="entry name" value="Plug"/>
    <property type="match status" value="1"/>
</dbReference>
<evidence type="ECO:0000313" key="16">
    <source>
        <dbReference type="Proteomes" id="UP000287022"/>
    </source>
</evidence>
<dbReference type="PANTHER" id="PTHR40980:SF4">
    <property type="entry name" value="TONB-DEPENDENT RECEPTOR-LIKE BETA-BARREL DOMAIN-CONTAINING PROTEIN"/>
    <property type="match status" value="1"/>
</dbReference>
<keyword evidence="3 9" id="KW-1134">Transmembrane beta strand</keyword>